<proteinExistence type="predicted"/>
<name>A0A6C0HBF3_9ZZZZ</name>
<organism evidence="1">
    <name type="scientific">viral metagenome</name>
    <dbReference type="NCBI Taxonomy" id="1070528"/>
    <lineage>
        <taxon>unclassified sequences</taxon>
        <taxon>metagenomes</taxon>
        <taxon>organismal metagenomes</taxon>
    </lineage>
</organism>
<reference evidence="1" key="1">
    <citation type="journal article" date="2020" name="Nature">
        <title>Giant virus diversity and host interactions through global metagenomics.</title>
        <authorList>
            <person name="Schulz F."/>
            <person name="Roux S."/>
            <person name="Paez-Espino D."/>
            <person name="Jungbluth S."/>
            <person name="Walsh D.A."/>
            <person name="Denef V.J."/>
            <person name="McMahon K.D."/>
            <person name="Konstantinidis K.T."/>
            <person name="Eloe-Fadrosh E.A."/>
            <person name="Kyrpides N.C."/>
            <person name="Woyke T."/>
        </authorList>
    </citation>
    <scope>NUCLEOTIDE SEQUENCE</scope>
    <source>
        <strain evidence="1">GVMAG-M-3300023179-90</strain>
    </source>
</reference>
<accession>A0A6C0HBF3</accession>
<protein>
    <submittedName>
        <fullName evidence="1">Uncharacterized protein</fullName>
    </submittedName>
</protein>
<sequence length="133" mass="16179">MDKINKKIDDITVYHSVRLVIHHIICAIEEYNEPEDILTNNSIWRNVPDNFDKPKSNKHISFHDKAQEYIIPNCRNYLTEEERQRIWYTSRDYTIMQKQASHEVFSYMCAYPTTNYRHCIKKLWTEYDFIPSE</sequence>
<dbReference type="AlphaFoldDB" id="A0A6C0HBF3"/>
<dbReference type="EMBL" id="MN739923">
    <property type="protein sequence ID" value="QHT77942.1"/>
    <property type="molecule type" value="Genomic_DNA"/>
</dbReference>
<evidence type="ECO:0000313" key="1">
    <source>
        <dbReference type="EMBL" id="QHT77942.1"/>
    </source>
</evidence>